<dbReference type="GO" id="GO:0005886">
    <property type="term" value="C:plasma membrane"/>
    <property type="evidence" value="ECO:0007669"/>
    <property type="project" value="UniProtKB-ARBA"/>
</dbReference>
<dbReference type="Pfam" id="PF20967">
    <property type="entry name" value="MASE7"/>
    <property type="match status" value="1"/>
</dbReference>
<organism evidence="20 21">
    <name type="scientific">Kumtagia ephedrae</name>
    <dbReference type="NCBI Taxonomy" id="2116701"/>
    <lineage>
        <taxon>Bacteria</taxon>
        <taxon>Pseudomonadati</taxon>
        <taxon>Pseudomonadota</taxon>
        <taxon>Alphaproteobacteria</taxon>
        <taxon>Hyphomicrobiales</taxon>
        <taxon>Phyllobacteriaceae</taxon>
        <taxon>Kumtagia</taxon>
    </lineage>
</organism>
<sequence length="485" mass="52697">MNSAAFVFDSLNRSSMRRLTRFRGAGSRAAARRVSPSRPAAVWSKTVRFGRSEGKIVSGMAASLRNLAAAYVQAGVDDAGGRRRRGREIVNFVSLATVISNTGFAVLFALLDFRNFLPFVAALLVFSLVWLATPLMHRFGEFAAGTYLWATAMVGDAAYAWIAGTESGFQYFLLAGPSTIVMVLGSRRLKLVAFYFLVMLAAFALIELTFPEKSRLIVMSEALTSATFLLSVCMSAAFNLLAALYTFRRAEEYEEAFEAEHERSERLLHSLMPASIAERLKRQPDEVIADDLPAVTILFADIVGFTARASALPARRLVRFLNRIFLEFDRLAEAHGLEKIKTIGDAYMVAGGMPEPRADHAGAVADMALDMLAVMKKLSDEFGEEVAVRIGIHSGPAVAGVIGERKQFYDVWGDTVNVAARMEAHGEPGWIQVSPQARYAIGDAYRFAERGLVEVKGKGPMQLSFLTGRAAGATPAAGGRAALAV</sequence>
<name>A0A2P7S4Y6_9HYPH</name>
<dbReference type="InterPro" id="IPR029787">
    <property type="entry name" value="Nucleotide_cyclase"/>
</dbReference>
<dbReference type="InterPro" id="IPR048432">
    <property type="entry name" value="MASE7"/>
</dbReference>
<evidence type="ECO:0000256" key="9">
    <source>
        <dbReference type="ARBA" id="ARBA00022842"/>
    </source>
</evidence>
<dbReference type="EMBL" id="PXYK01000017">
    <property type="protein sequence ID" value="PSJ57535.1"/>
    <property type="molecule type" value="Genomic_DNA"/>
</dbReference>
<evidence type="ECO:0000256" key="12">
    <source>
        <dbReference type="ARBA" id="ARBA00023136"/>
    </source>
</evidence>
<protein>
    <recommendedName>
        <fullName evidence="4">Adenylate cyclase</fullName>
        <ecNumber evidence="3">4.6.1.1</ecNumber>
    </recommendedName>
    <alternativeName>
        <fullName evidence="14">ATP pyrophosphate-lyase</fullName>
    </alternativeName>
    <alternativeName>
        <fullName evidence="15">Adenylyl cyclase</fullName>
    </alternativeName>
</protein>
<dbReference type="PROSITE" id="PS50125">
    <property type="entry name" value="GUANYLATE_CYCLASE_2"/>
    <property type="match status" value="1"/>
</dbReference>
<feature type="transmembrane region" description="Helical" evidence="18">
    <location>
        <begin position="168"/>
        <end position="185"/>
    </location>
</feature>
<dbReference type="PROSITE" id="PS00452">
    <property type="entry name" value="GUANYLATE_CYCLASE_1"/>
    <property type="match status" value="1"/>
</dbReference>
<dbReference type="GO" id="GO:0046872">
    <property type="term" value="F:metal ion binding"/>
    <property type="evidence" value="ECO:0007669"/>
    <property type="project" value="UniProtKB-KW"/>
</dbReference>
<reference evidence="20 21" key="1">
    <citation type="submission" date="2018-03" db="EMBL/GenBank/DDBJ databases">
        <title>The draft genome of Mesorhizobium sp. 6GN-30.</title>
        <authorList>
            <person name="Liu L."/>
            <person name="Li L."/>
            <person name="Wang T."/>
            <person name="Zhang X."/>
            <person name="Liang L."/>
        </authorList>
    </citation>
    <scope>NUCLEOTIDE SEQUENCE [LARGE SCALE GENOMIC DNA]</scope>
    <source>
        <strain evidence="20 21">6GN30</strain>
    </source>
</reference>
<evidence type="ECO:0000259" key="19">
    <source>
        <dbReference type="PROSITE" id="PS50125"/>
    </source>
</evidence>
<dbReference type="Proteomes" id="UP000241229">
    <property type="component" value="Unassembled WGS sequence"/>
</dbReference>
<evidence type="ECO:0000313" key="21">
    <source>
        <dbReference type="Proteomes" id="UP000241229"/>
    </source>
</evidence>
<dbReference type="AlphaFoldDB" id="A0A2P7S4Y6"/>
<feature type="transmembrane region" description="Helical" evidence="18">
    <location>
        <begin position="89"/>
        <end position="110"/>
    </location>
</feature>
<comment type="subunit">
    <text evidence="16">Homodimer. Can also exist as monomer.</text>
</comment>
<dbReference type="EC" id="4.6.1.1" evidence="3"/>
<dbReference type="Pfam" id="PF00211">
    <property type="entry name" value="Guanylate_cyc"/>
    <property type="match status" value="1"/>
</dbReference>
<comment type="catalytic activity">
    <reaction evidence="1">
        <text>ATP = 3',5'-cyclic AMP + diphosphate</text>
        <dbReference type="Rhea" id="RHEA:15389"/>
        <dbReference type="ChEBI" id="CHEBI:30616"/>
        <dbReference type="ChEBI" id="CHEBI:33019"/>
        <dbReference type="ChEBI" id="CHEBI:58165"/>
        <dbReference type="EC" id="4.6.1.1"/>
    </reaction>
</comment>
<evidence type="ECO:0000256" key="16">
    <source>
        <dbReference type="ARBA" id="ARBA00064436"/>
    </source>
</evidence>
<comment type="subcellular location">
    <subcellularLocation>
        <location evidence="2">Membrane</location>
    </subcellularLocation>
</comment>
<dbReference type="FunFam" id="3.30.70.1230:FF:000033">
    <property type="entry name" value="Adenylate cyclase"/>
    <property type="match status" value="1"/>
</dbReference>
<dbReference type="InterPro" id="IPR018297">
    <property type="entry name" value="A/G_cyclase_CS"/>
</dbReference>
<evidence type="ECO:0000256" key="14">
    <source>
        <dbReference type="ARBA" id="ARBA00032597"/>
    </source>
</evidence>
<evidence type="ECO:0000256" key="5">
    <source>
        <dbReference type="ARBA" id="ARBA00022692"/>
    </source>
</evidence>
<dbReference type="SUPFAM" id="SSF55073">
    <property type="entry name" value="Nucleotide cyclase"/>
    <property type="match status" value="1"/>
</dbReference>
<proteinExistence type="inferred from homology"/>
<dbReference type="GO" id="GO:0006171">
    <property type="term" value="P:cAMP biosynthetic process"/>
    <property type="evidence" value="ECO:0007669"/>
    <property type="project" value="UniProtKB-KW"/>
</dbReference>
<dbReference type="InterPro" id="IPR001054">
    <property type="entry name" value="A/G_cyclase"/>
</dbReference>
<keyword evidence="8" id="KW-0067">ATP-binding</keyword>
<keyword evidence="5 18" id="KW-0812">Transmembrane</keyword>
<keyword evidence="13 17" id="KW-0456">Lyase</keyword>
<dbReference type="GO" id="GO:0001653">
    <property type="term" value="F:peptide receptor activity"/>
    <property type="evidence" value="ECO:0007669"/>
    <property type="project" value="TreeGrafter"/>
</dbReference>
<dbReference type="GO" id="GO:0004016">
    <property type="term" value="F:adenylate cyclase activity"/>
    <property type="evidence" value="ECO:0007669"/>
    <property type="project" value="UniProtKB-EC"/>
</dbReference>
<evidence type="ECO:0000256" key="15">
    <source>
        <dbReference type="ARBA" id="ARBA00032637"/>
    </source>
</evidence>
<keyword evidence="7" id="KW-0547">Nucleotide-binding</keyword>
<accession>A0A2P7S4Y6</accession>
<keyword evidence="10 18" id="KW-1133">Transmembrane helix</keyword>
<feature type="transmembrane region" description="Helical" evidence="18">
    <location>
        <begin position="222"/>
        <end position="247"/>
    </location>
</feature>
<evidence type="ECO:0000256" key="13">
    <source>
        <dbReference type="ARBA" id="ARBA00023239"/>
    </source>
</evidence>
<dbReference type="PANTHER" id="PTHR11920:SF335">
    <property type="entry name" value="GUANYLATE CYCLASE"/>
    <property type="match status" value="1"/>
</dbReference>
<evidence type="ECO:0000256" key="10">
    <source>
        <dbReference type="ARBA" id="ARBA00022989"/>
    </source>
</evidence>
<evidence type="ECO:0000313" key="20">
    <source>
        <dbReference type="EMBL" id="PSJ57535.1"/>
    </source>
</evidence>
<evidence type="ECO:0000256" key="17">
    <source>
        <dbReference type="RuleBase" id="RU000405"/>
    </source>
</evidence>
<evidence type="ECO:0000256" key="6">
    <source>
        <dbReference type="ARBA" id="ARBA00022723"/>
    </source>
</evidence>
<evidence type="ECO:0000256" key="3">
    <source>
        <dbReference type="ARBA" id="ARBA00012201"/>
    </source>
</evidence>
<evidence type="ECO:0000256" key="4">
    <source>
        <dbReference type="ARBA" id="ARBA00021420"/>
    </source>
</evidence>
<dbReference type="Gene3D" id="3.30.70.1230">
    <property type="entry name" value="Nucleotide cyclase"/>
    <property type="match status" value="1"/>
</dbReference>
<gene>
    <name evidence="20" type="ORF">C7I84_18010</name>
</gene>
<dbReference type="PANTHER" id="PTHR11920">
    <property type="entry name" value="GUANYLYL CYCLASE"/>
    <property type="match status" value="1"/>
</dbReference>
<feature type="transmembrane region" description="Helical" evidence="18">
    <location>
        <begin position="116"/>
        <end position="135"/>
    </location>
</feature>
<evidence type="ECO:0000256" key="1">
    <source>
        <dbReference type="ARBA" id="ARBA00001593"/>
    </source>
</evidence>
<evidence type="ECO:0000256" key="2">
    <source>
        <dbReference type="ARBA" id="ARBA00004370"/>
    </source>
</evidence>
<dbReference type="SMART" id="SM00044">
    <property type="entry name" value="CYCc"/>
    <property type="match status" value="1"/>
</dbReference>
<dbReference type="GO" id="GO:0005524">
    <property type="term" value="F:ATP binding"/>
    <property type="evidence" value="ECO:0007669"/>
    <property type="project" value="UniProtKB-KW"/>
</dbReference>
<feature type="transmembrane region" description="Helical" evidence="18">
    <location>
        <begin position="192"/>
        <end position="210"/>
    </location>
</feature>
<comment type="similarity">
    <text evidence="17">Belongs to the adenylyl cyclase class-4/guanylyl cyclase family.</text>
</comment>
<feature type="transmembrane region" description="Helical" evidence="18">
    <location>
        <begin position="142"/>
        <end position="162"/>
    </location>
</feature>
<keyword evidence="6" id="KW-0479">Metal-binding</keyword>
<keyword evidence="9" id="KW-0460">Magnesium</keyword>
<keyword evidence="21" id="KW-1185">Reference proteome</keyword>
<comment type="caution">
    <text evidence="20">The sequence shown here is derived from an EMBL/GenBank/DDBJ whole genome shotgun (WGS) entry which is preliminary data.</text>
</comment>
<dbReference type="CDD" id="cd07302">
    <property type="entry name" value="CHD"/>
    <property type="match status" value="1"/>
</dbReference>
<dbReference type="GO" id="GO:0035556">
    <property type="term" value="P:intracellular signal transduction"/>
    <property type="evidence" value="ECO:0007669"/>
    <property type="project" value="InterPro"/>
</dbReference>
<evidence type="ECO:0000256" key="11">
    <source>
        <dbReference type="ARBA" id="ARBA00022998"/>
    </source>
</evidence>
<evidence type="ECO:0000256" key="8">
    <source>
        <dbReference type="ARBA" id="ARBA00022840"/>
    </source>
</evidence>
<evidence type="ECO:0000256" key="7">
    <source>
        <dbReference type="ARBA" id="ARBA00022741"/>
    </source>
</evidence>
<feature type="domain" description="Guanylate cyclase" evidence="19">
    <location>
        <begin position="296"/>
        <end position="423"/>
    </location>
</feature>
<evidence type="ECO:0000256" key="18">
    <source>
        <dbReference type="SAM" id="Phobius"/>
    </source>
</evidence>
<keyword evidence="11" id="KW-0115">cAMP biosynthesis</keyword>
<dbReference type="GO" id="GO:0007168">
    <property type="term" value="P:receptor guanylyl cyclase signaling pathway"/>
    <property type="evidence" value="ECO:0007669"/>
    <property type="project" value="TreeGrafter"/>
</dbReference>
<dbReference type="InterPro" id="IPR050401">
    <property type="entry name" value="Cyclic_nucleotide_synthase"/>
</dbReference>
<keyword evidence="12 18" id="KW-0472">Membrane</keyword>
<dbReference type="GO" id="GO:0004383">
    <property type="term" value="F:guanylate cyclase activity"/>
    <property type="evidence" value="ECO:0007669"/>
    <property type="project" value="TreeGrafter"/>
</dbReference>